<dbReference type="EMBL" id="SSFD01000129">
    <property type="protein sequence ID" value="TXH85801.1"/>
    <property type="molecule type" value="Genomic_DNA"/>
</dbReference>
<organism evidence="2 3">
    <name type="scientific">Thauera aminoaromatica</name>
    <dbReference type="NCBI Taxonomy" id="164330"/>
    <lineage>
        <taxon>Bacteria</taxon>
        <taxon>Pseudomonadati</taxon>
        <taxon>Pseudomonadota</taxon>
        <taxon>Betaproteobacteria</taxon>
        <taxon>Rhodocyclales</taxon>
        <taxon>Zoogloeaceae</taxon>
        <taxon>Thauera</taxon>
    </lineage>
</organism>
<evidence type="ECO:0000313" key="2">
    <source>
        <dbReference type="EMBL" id="TXH85801.1"/>
    </source>
</evidence>
<protein>
    <submittedName>
        <fullName evidence="2">RND family transporter</fullName>
    </submittedName>
</protein>
<keyword evidence="1" id="KW-1133">Transmembrane helix</keyword>
<dbReference type="AlphaFoldDB" id="A0A5C7SSX6"/>
<feature type="transmembrane region" description="Helical" evidence="1">
    <location>
        <begin position="26"/>
        <end position="48"/>
    </location>
</feature>
<name>A0A5C7SSX6_THASP</name>
<keyword evidence="1" id="KW-0472">Membrane</keyword>
<gene>
    <name evidence="2" type="ORF">E6Q80_08900</name>
</gene>
<comment type="caution">
    <text evidence="2">The sequence shown here is derived from an EMBL/GenBank/DDBJ whole genome shotgun (WGS) entry which is preliminary data.</text>
</comment>
<reference evidence="2 3" key="1">
    <citation type="submission" date="2018-09" db="EMBL/GenBank/DDBJ databases">
        <title>Metagenome Assembled Genomes from an Advanced Water Purification Facility.</title>
        <authorList>
            <person name="Stamps B.W."/>
            <person name="Spear J.R."/>
        </authorList>
    </citation>
    <scope>NUCLEOTIDE SEQUENCE [LARGE SCALE GENOMIC DNA]</scope>
    <source>
        <strain evidence="2">Bin_27_1</strain>
    </source>
</reference>
<sequence>MLNPFSVSEVDTFLTRYLRLLEAVCFRFRGTILVALMLFTALMGYFALQLRMDAGFEKQMPIGHEYIQTFDKYREDVLGANRLNFVVKARSGDIWTQAGLERLYEVTQAVSFLPNVDRLGVQSLWTPNSFVNEITEEGFRADPLISGTIMPRDLTPE</sequence>
<feature type="non-terminal residue" evidence="2">
    <location>
        <position position="157"/>
    </location>
</feature>
<proteinExistence type="predicted"/>
<keyword evidence="1" id="KW-0812">Transmembrane</keyword>
<evidence type="ECO:0000256" key="1">
    <source>
        <dbReference type="SAM" id="Phobius"/>
    </source>
</evidence>
<accession>A0A5C7SSX6</accession>
<evidence type="ECO:0000313" key="3">
    <source>
        <dbReference type="Proteomes" id="UP000321192"/>
    </source>
</evidence>
<dbReference type="Proteomes" id="UP000321192">
    <property type="component" value="Unassembled WGS sequence"/>
</dbReference>